<name>A0A9X2CD61_9GAMM</name>
<keyword evidence="3" id="KW-1185">Reference proteome</keyword>
<dbReference type="AlphaFoldDB" id="A0A9X2CD61"/>
<evidence type="ECO:0000313" key="2">
    <source>
        <dbReference type="EMBL" id="MCL1106358.1"/>
    </source>
</evidence>
<organism evidence="2 3">
    <name type="scientific">Shewanella algicola</name>
    <dbReference type="NCBI Taxonomy" id="640633"/>
    <lineage>
        <taxon>Bacteria</taxon>
        <taxon>Pseudomonadati</taxon>
        <taxon>Pseudomonadota</taxon>
        <taxon>Gammaproteobacteria</taxon>
        <taxon>Alteromonadales</taxon>
        <taxon>Shewanellaceae</taxon>
        <taxon>Shewanella</taxon>
    </lineage>
</organism>
<sequence length="360" mass="41500">MSIDTPSTELSVRERVFKICNQLYAENTKVKIRTVLSLLPDVKSTSTIHKYHKEWRLDLESSKKTLFDAFGFSDTFQNAFVTEIARFHTEAKNEYSDKLIELTEERDAAVLGLEKADSDLVSHQERADSLSDQVQELQNEITLLTREAKQHAERLEKDKVAAIDRLERQMSDLESRLNNEKSLVVEQLKNQIDSLTSKNNELRELNENQRTELAKAQLKLESNASLVVEIKERAAVSEEQSTLRVQKLEESLSKLSTEHNNLTRELAVTKEKLKSKDDLVLSSLNQYEQAIQNESALRRLVEEKDREQRELRSKLDRVTQDDASAQAELLKLIEKQGELKQMLVYRDEQIAEMQQALTAK</sequence>
<comment type="caution">
    <text evidence="2">The sequence shown here is derived from an EMBL/GenBank/DDBJ whole genome shotgun (WGS) entry which is preliminary data.</text>
</comment>
<protein>
    <recommendedName>
        <fullName evidence="4">KfrA N-terminal DNA-binding domain-containing protein</fullName>
    </recommendedName>
</protein>
<evidence type="ECO:0000313" key="3">
    <source>
        <dbReference type="Proteomes" id="UP001139408"/>
    </source>
</evidence>
<keyword evidence="1" id="KW-0175">Coiled coil</keyword>
<evidence type="ECO:0008006" key="4">
    <source>
        <dbReference type="Google" id="ProtNLM"/>
    </source>
</evidence>
<dbReference type="EMBL" id="JAKILJ010000032">
    <property type="protein sequence ID" value="MCL1106358.1"/>
    <property type="molecule type" value="Genomic_DNA"/>
</dbReference>
<dbReference type="Proteomes" id="UP001139408">
    <property type="component" value="Unassembled WGS sequence"/>
</dbReference>
<evidence type="ECO:0000256" key="1">
    <source>
        <dbReference type="SAM" id="Coils"/>
    </source>
</evidence>
<reference evidence="2" key="1">
    <citation type="submission" date="2022-01" db="EMBL/GenBank/DDBJ databases">
        <title>Whole genome-based taxonomy of the Shewanellaceae.</title>
        <authorList>
            <person name="Martin-Rodriguez A.J."/>
        </authorList>
    </citation>
    <scope>NUCLEOTIDE SEQUENCE</scope>
    <source>
        <strain evidence="2">DSM 23803</strain>
    </source>
</reference>
<proteinExistence type="predicted"/>
<accession>A0A9X2CD61</accession>
<feature type="coiled-coil region" evidence="1">
    <location>
        <begin position="113"/>
        <end position="321"/>
    </location>
</feature>
<dbReference type="RefSeq" id="WP_188925747.1">
    <property type="nucleotide sequence ID" value="NZ_BMQI01000030.1"/>
</dbReference>
<gene>
    <name evidence="2" type="ORF">L2749_14015</name>
</gene>